<organism evidence="4 5">
    <name type="scientific">Plasmodium ovale curtisi</name>
    <dbReference type="NCBI Taxonomy" id="864141"/>
    <lineage>
        <taxon>Eukaryota</taxon>
        <taxon>Sar</taxon>
        <taxon>Alveolata</taxon>
        <taxon>Apicomplexa</taxon>
        <taxon>Aconoidasida</taxon>
        <taxon>Haemosporida</taxon>
        <taxon>Plasmodiidae</taxon>
        <taxon>Plasmodium</taxon>
        <taxon>Plasmodium (Plasmodium)</taxon>
    </lineage>
</organism>
<evidence type="ECO:0000313" key="4">
    <source>
        <dbReference type="EMBL" id="SBT02252.1"/>
    </source>
</evidence>
<proteinExistence type="predicted"/>
<dbReference type="Pfam" id="PF12420">
    <property type="entry name" value="DUF3671"/>
    <property type="match status" value="1"/>
</dbReference>
<sequence length="283" mass="32084">MVKNCESYNSSSSRGECGHVVCGFAPESSGDSSKNSSIRRKAKMLPFTKILVFTVLIWISQCYNNTTPNNTLGMNGNEYHTLNLRTDRILATIEEVNMASTNTEEQETEMVKEEITEEKNNEEETKEKKKADKNVGTCNCNRKPNDCCLSINLDFDKISTKCICDTYKSGLKKADEFFEKNILTILDAGKKNIKENLDRNANILNNILGYLKYVLLFSPLLLELLASKLLLAGYYKTSQLISTLCVTFYFYVFYKIVQNCGVYMENSIENLKEELKVNDEASA</sequence>
<dbReference type="InterPro" id="IPR022139">
    <property type="entry name" value="Fam-L/Fam-M-like_plasmodium"/>
</dbReference>
<dbReference type="AlphaFoldDB" id="A0A1A8XAG3"/>
<dbReference type="EMBL" id="FLQU01000442">
    <property type="protein sequence ID" value="SBS85719.1"/>
    <property type="molecule type" value="Genomic_DNA"/>
</dbReference>
<evidence type="ECO:0000256" key="1">
    <source>
        <dbReference type="SAM" id="MobiDB-lite"/>
    </source>
</evidence>
<keyword evidence="2" id="KW-0812">Transmembrane</keyword>
<keyword evidence="2" id="KW-1133">Transmembrane helix</keyword>
<gene>
    <name evidence="4" type="ORF">POVCU1_074770</name>
    <name evidence="3" type="ORF">POVCU2_0033020</name>
</gene>
<reference evidence="4" key="2">
    <citation type="submission" date="2016-05" db="EMBL/GenBank/DDBJ databases">
        <authorList>
            <person name="Lavstsen T."/>
            <person name="Jespersen J.S."/>
        </authorList>
    </citation>
    <scope>NUCLEOTIDE SEQUENCE [LARGE SCALE GENOMIC DNA]</scope>
</reference>
<dbReference type="Proteomes" id="UP000078546">
    <property type="component" value="Unassembled WGS sequence"/>
</dbReference>
<feature type="transmembrane region" description="Helical" evidence="2">
    <location>
        <begin position="238"/>
        <end position="257"/>
    </location>
</feature>
<accession>A0A1A8XAG3</accession>
<evidence type="ECO:0000313" key="6">
    <source>
        <dbReference type="Proteomes" id="UP000078560"/>
    </source>
</evidence>
<dbReference type="EMBL" id="FLQV01003228">
    <property type="protein sequence ID" value="SBT02252.1"/>
    <property type="molecule type" value="Genomic_DNA"/>
</dbReference>
<protein>
    <submittedName>
        <fullName evidence="4">Uncharacterized protein</fullName>
    </submittedName>
</protein>
<reference evidence="5 6" key="1">
    <citation type="submission" date="2016-05" db="EMBL/GenBank/DDBJ databases">
        <authorList>
            <person name="Naeem Raeece"/>
        </authorList>
    </citation>
    <scope>NUCLEOTIDE SEQUENCE [LARGE SCALE GENOMIC DNA]</scope>
</reference>
<evidence type="ECO:0000313" key="3">
    <source>
        <dbReference type="EMBL" id="SBS85719.1"/>
    </source>
</evidence>
<evidence type="ECO:0000256" key="2">
    <source>
        <dbReference type="SAM" id="Phobius"/>
    </source>
</evidence>
<feature type="compositionally biased region" description="Basic and acidic residues" evidence="1">
    <location>
        <begin position="109"/>
        <end position="131"/>
    </location>
</feature>
<feature type="transmembrane region" description="Helical" evidence="2">
    <location>
        <begin position="207"/>
        <end position="226"/>
    </location>
</feature>
<evidence type="ECO:0000313" key="5">
    <source>
        <dbReference type="Proteomes" id="UP000078546"/>
    </source>
</evidence>
<keyword evidence="2" id="KW-0472">Membrane</keyword>
<name>A0A1A8XAG3_PLAOA</name>
<dbReference type="Proteomes" id="UP000078560">
    <property type="component" value="Unassembled WGS sequence"/>
</dbReference>
<feature type="region of interest" description="Disordered" evidence="1">
    <location>
        <begin position="98"/>
        <end position="131"/>
    </location>
</feature>